<evidence type="ECO:0000256" key="3">
    <source>
        <dbReference type="PIRSR" id="PIRSR640198-3"/>
    </source>
</evidence>
<dbReference type="SUPFAM" id="SSF140931">
    <property type="entry name" value="Fic-like"/>
    <property type="match status" value="1"/>
</dbReference>
<reference evidence="5 6" key="1">
    <citation type="journal article" date="2016" name="Nat. Commun.">
        <title>Thousands of microbial genomes shed light on interconnected biogeochemical processes in an aquifer system.</title>
        <authorList>
            <person name="Anantharaman K."/>
            <person name="Brown C.T."/>
            <person name="Hug L.A."/>
            <person name="Sharon I."/>
            <person name="Castelle C.J."/>
            <person name="Probst A.J."/>
            <person name="Thomas B.C."/>
            <person name="Singh A."/>
            <person name="Wilkins M.J."/>
            <person name="Karaoz U."/>
            <person name="Brodie E.L."/>
            <person name="Williams K.H."/>
            <person name="Hubbard S.S."/>
            <person name="Banfield J.F."/>
        </authorList>
    </citation>
    <scope>NUCLEOTIDE SEQUENCE [LARGE SCALE GENOMIC DNA]</scope>
</reference>
<dbReference type="InterPro" id="IPR036597">
    <property type="entry name" value="Fido-like_dom_sf"/>
</dbReference>
<name>A0A1G1VR35_9BACT</name>
<feature type="binding site" evidence="2">
    <location>
        <begin position="182"/>
        <end position="189"/>
    </location>
    <ligand>
        <name>ATP</name>
        <dbReference type="ChEBI" id="CHEBI:30616"/>
    </ligand>
</feature>
<feature type="domain" description="Fido" evidence="4">
    <location>
        <begin position="99"/>
        <end position="235"/>
    </location>
</feature>
<dbReference type="GO" id="GO:0005524">
    <property type="term" value="F:ATP binding"/>
    <property type="evidence" value="ECO:0007669"/>
    <property type="project" value="UniProtKB-KW"/>
</dbReference>
<keyword evidence="2" id="KW-0547">Nucleotide-binding</keyword>
<dbReference type="Proteomes" id="UP000179233">
    <property type="component" value="Unassembled WGS sequence"/>
</dbReference>
<dbReference type="InterPro" id="IPR003812">
    <property type="entry name" value="Fido"/>
</dbReference>
<organism evidence="5 6">
    <name type="scientific">Candidatus Chisholmbacteria bacterium RIFCSPHIGHO2_01_FULL_52_32</name>
    <dbReference type="NCBI Taxonomy" id="1797591"/>
    <lineage>
        <taxon>Bacteria</taxon>
        <taxon>Candidatus Chisholmiibacteriota</taxon>
    </lineage>
</organism>
<dbReference type="AlphaFoldDB" id="A0A1G1VR35"/>
<dbReference type="PROSITE" id="PS51459">
    <property type="entry name" value="FIDO"/>
    <property type="match status" value="1"/>
</dbReference>
<protein>
    <recommendedName>
        <fullName evidence="4">Fido domain-containing protein</fullName>
    </recommendedName>
</protein>
<dbReference type="InterPro" id="IPR040198">
    <property type="entry name" value="Fido_containing"/>
</dbReference>
<evidence type="ECO:0000259" key="4">
    <source>
        <dbReference type="PROSITE" id="PS51459"/>
    </source>
</evidence>
<evidence type="ECO:0000256" key="1">
    <source>
        <dbReference type="PIRSR" id="PIRSR640198-1"/>
    </source>
</evidence>
<dbReference type="PANTHER" id="PTHR13504:SF38">
    <property type="entry name" value="FIDO DOMAIN-CONTAINING PROTEIN"/>
    <property type="match status" value="1"/>
</dbReference>
<dbReference type="Gene3D" id="1.10.3290.10">
    <property type="entry name" value="Fido-like domain"/>
    <property type="match status" value="1"/>
</dbReference>
<feature type="site" description="Important for autoinhibition of adenylyltransferase activity" evidence="3">
    <location>
        <position position="48"/>
    </location>
</feature>
<feature type="binding site" evidence="2">
    <location>
        <begin position="214"/>
        <end position="215"/>
    </location>
    <ligand>
        <name>ATP</name>
        <dbReference type="ChEBI" id="CHEBI:30616"/>
    </ligand>
</feature>
<feature type="active site" evidence="1">
    <location>
        <position position="178"/>
    </location>
</feature>
<dbReference type="Pfam" id="PF02661">
    <property type="entry name" value="Fic"/>
    <property type="match status" value="1"/>
</dbReference>
<dbReference type="EMBL" id="MHCJ01000006">
    <property type="protein sequence ID" value="OGY17868.1"/>
    <property type="molecule type" value="Genomic_DNA"/>
</dbReference>
<sequence>MILDQSIFQRIVEKKKRLDSLRPLPTSLVNRLREQVIIEWTYNSNAIEGTSLSLRETELIIEHGLTIKGKPLKEHFEAINHKGAILFLEKLVEKGGFRIDQLLIRQIHQLILKEIDNDHAGRYREVEVKITGSGFVPPSPARLPIAMRQLEKWLAKSENQQHLIDYSALAHFKLVDIHPFIDGNGRTARLLMNLILMNRGYPPTVILKTDRQKYYRALDLAHRGELKLFVDFIGRSVERSLTWYLEAVIPEKKKKMVEMWQLLSELALKAPYSQEYLSLLARRGRIEAVKKGRNWYSNLQAVRHYIEASGRKR</sequence>
<evidence type="ECO:0000313" key="5">
    <source>
        <dbReference type="EMBL" id="OGY17868.1"/>
    </source>
</evidence>
<comment type="caution">
    <text evidence="5">The sequence shown here is derived from an EMBL/GenBank/DDBJ whole genome shotgun (WGS) entry which is preliminary data.</text>
</comment>
<accession>A0A1G1VR35</accession>
<keyword evidence="2" id="KW-0067">ATP-binding</keyword>
<evidence type="ECO:0000313" key="6">
    <source>
        <dbReference type="Proteomes" id="UP000179233"/>
    </source>
</evidence>
<gene>
    <name evidence="5" type="ORF">A2786_00795</name>
</gene>
<dbReference type="PANTHER" id="PTHR13504">
    <property type="entry name" value="FIDO DOMAIN-CONTAINING PROTEIN DDB_G0283145"/>
    <property type="match status" value="1"/>
</dbReference>
<proteinExistence type="predicted"/>
<evidence type="ECO:0000256" key="2">
    <source>
        <dbReference type="PIRSR" id="PIRSR640198-2"/>
    </source>
</evidence>